<organism evidence="2 3">
    <name type="scientific">Mangrovibacillus cuniculi</name>
    <dbReference type="NCBI Taxonomy" id="2593652"/>
    <lineage>
        <taxon>Bacteria</taxon>
        <taxon>Bacillati</taxon>
        <taxon>Bacillota</taxon>
        <taxon>Bacilli</taxon>
        <taxon>Bacillales</taxon>
        <taxon>Bacillaceae</taxon>
        <taxon>Mangrovibacillus</taxon>
    </lineage>
</organism>
<dbReference type="KEGG" id="mcui:G8O30_03715"/>
<feature type="region of interest" description="Disordered" evidence="1">
    <location>
        <begin position="34"/>
        <end position="56"/>
    </location>
</feature>
<evidence type="ECO:0000313" key="3">
    <source>
        <dbReference type="Proteomes" id="UP000593626"/>
    </source>
</evidence>
<dbReference type="EMBL" id="CP049742">
    <property type="protein sequence ID" value="QPC46127.1"/>
    <property type="molecule type" value="Genomic_DNA"/>
</dbReference>
<accession>A0A7S8C9X7</accession>
<protein>
    <submittedName>
        <fullName evidence="2">Uncharacterized protein</fullName>
    </submittedName>
</protein>
<dbReference type="AlphaFoldDB" id="A0A7S8C9X7"/>
<evidence type="ECO:0000256" key="1">
    <source>
        <dbReference type="SAM" id="MobiDB-lite"/>
    </source>
</evidence>
<feature type="compositionally biased region" description="Polar residues" evidence="1">
    <location>
        <begin position="47"/>
        <end position="56"/>
    </location>
</feature>
<dbReference type="Proteomes" id="UP000593626">
    <property type="component" value="Chromosome"/>
</dbReference>
<name>A0A7S8C9X7_9BACI</name>
<gene>
    <name evidence="2" type="ORF">G8O30_03715</name>
</gene>
<evidence type="ECO:0000313" key="2">
    <source>
        <dbReference type="EMBL" id="QPC46127.1"/>
    </source>
</evidence>
<reference evidence="2 3" key="1">
    <citation type="submission" date="2019-07" db="EMBL/GenBank/DDBJ databases">
        <title>Genome sequence of 2 isolates from Red Sea Mangroves.</title>
        <authorList>
            <person name="Sefrji F."/>
            <person name="Michoud G."/>
            <person name="Merlino G."/>
            <person name="Daffonchio D."/>
        </authorList>
    </citation>
    <scope>NUCLEOTIDE SEQUENCE [LARGE SCALE GENOMIC DNA]</scope>
    <source>
        <strain evidence="2 3">R1DC41</strain>
    </source>
</reference>
<sequence>MPKRKAEHNAVDKYAHTPKKNVAQTDYSVEFAAGENVMKGKNRNSKHGQQGATHEE</sequence>
<proteinExistence type="predicted"/>
<keyword evidence="3" id="KW-1185">Reference proteome</keyword>
<dbReference type="RefSeq" id="WP_239673648.1">
    <property type="nucleotide sequence ID" value="NZ_CP049742.1"/>
</dbReference>